<comment type="caution">
    <text evidence="1">The sequence shown here is derived from an EMBL/GenBank/DDBJ whole genome shotgun (WGS) entry which is preliminary data.</text>
</comment>
<evidence type="ECO:0000313" key="2">
    <source>
        <dbReference type="Proteomes" id="UP001283212"/>
    </source>
</evidence>
<accession>A0AAE4MDI1</accession>
<protein>
    <submittedName>
        <fullName evidence="1">Uncharacterized protein</fullName>
    </submittedName>
</protein>
<evidence type="ECO:0000313" key="1">
    <source>
        <dbReference type="EMBL" id="MDV0442900.1"/>
    </source>
</evidence>
<sequence length="133" mass="14825">MTFITSSRKPSPDVRRLAKEIAFALDLPYVQRGKSGLRTMDAEDPVIIFLSGAKKGGQLFDLTVRGKIVFSMLITNVLISERTGPFHHGFVVRERDLYDALSPHMQVVFDADAPGPIVFAGTQKMQYILQVMV</sequence>
<dbReference type="RefSeq" id="WP_338095434.1">
    <property type="nucleotide sequence ID" value="NZ_JAWDKB010000001.1"/>
</dbReference>
<organism evidence="1 2">
    <name type="scientific">Methanorbis rubei</name>
    <dbReference type="NCBI Taxonomy" id="3028300"/>
    <lineage>
        <taxon>Archaea</taxon>
        <taxon>Methanobacteriati</taxon>
        <taxon>Methanobacteriota</taxon>
        <taxon>Stenosarchaea group</taxon>
        <taxon>Methanomicrobia</taxon>
        <taxon>Methanomicrobiales</taxon>
        <taxon>Methanocorpusculaceae</taxon>
        <taxon>Methanorbis</taxon>
    </lineage>
</organism>
<dbReference type="AlphaFoldDB" id="A0AAE4MDI1"/>
<gene>
    <name evidence="1" type="ORF">McpCs1_02610</name>
</gene>
<keyword evidence="2" id="KW-1185">Reference proteome</keyword>
<reference evidence="1 2" key="1">
    <citation type="submission" date="2023-06" db="EMBL/GenBank/DDBJ databases">
        <title>Genome sequence of Methancorpusculaceae sp. Cs1.</title>
        <authorList>
            <person name="Protasov E."/>
            <person name="Platt K."/>
            <person name="Poehlein A."/>
            <person name="Daniel R."/>
            <person name="Brune A."/>
        </authorList>
    </citation>
    <scope>NUCLEOTIDE SEQUENCE [LARGE SCALE GENOMIC DNA]</scope>
    <source>
        <strain evidence="1 2">Cs1</strain>
    </source>
</reference>
<dbReference type="Gene3D" id="3.40.50.10480">
    <property type="entry name" value="Probable brix-domain ribosomal biogenesis protein"/>
    <property type="match status" value="1"/>
</dbReference>
<proteinExistence type="predicted"/>
<name>A0AAE4MDI1_9EURY</name>
<dbReference type="SUPFAM" id="SSF52954">
    <property type="entry name" value="Class II aaRS ABD-related"/>
    <property type="match status" value="1"/>
</dbReference>
<dbReference type="Proteomes" id="UP001283212">
    <property type="component" value="Unassembled WGS sequence"/>
</dbReference>
<dbReference type="EMBL" id="JAWDKB010000001">
    <property type="protein sequence ID" value="MDV0442900.1"/>
    <property type="molecule type" value="Genomic_DNA"/>
</dbReference>